<dbReference type="Proteomes" id="UP000244180">
    <property type="component" value="Unassembled WGS sequence"/>
</dbReference>
<dbReference type="EMBL" id="PEBV01000019">
    <property type="protein sequence ID" value="PTQ52960.1"/>
    <property type="molecule type" value="Genomic_DNA"/>
</dbReference>
<comment type="caution">
    <text evidence="3">The sequence shown here is derived from an EMBL/GenBank/DDBJ whole genome shotgun (WGS) entry which is preliminary data.</text>
</comment>
<keyword evidence="1" id="KW-0167">Capsid protein</keyword>
<evidence type="ECO:0000313" key="1">
    <source>
        <dbReference type="EMBL" id="MBT9283613.1"/>
    </source>
</evidence>
<name>A0A132MQD3_HYDSH</name>
<protein>
    <submittedName>
        <fullName evidence="1">Spore coat protein</fullName>
    </submittedName>
</protein>
<evidence type="ECO:0000313" key="4">
    <source>
        <dbReference type="Proteomes" id="UP000243024"/>
    </source>
</evidence>
<evidence type="ECO:0000313" key="5">
    <source>
        <dbReference type="Proteomes" id="UP000244180"/>
    </source>
</evidence>
<gene>
    <name evidence="3" type="ORF">HSCHL_2459</name>
    <name evidence="1" type="ORF">KM312_13425</name>
    <name evidence="2" type="ORF">SA87_06140</name>
</gene>
<keyword evidence="4" id="KW-1185">Reference proteome</keyword>
<sequence>MLTPADRLTAVTMLHDAKAILWRTASVLTEAANPTLKNTILRQFNDWVYVHDLVFQLLDREGVYPAHHVERLIRENIRWAEAALHPPEA</sequence>
<accession>A0A132MQD3</accession>
<organism evidence="3 5">
    <name type="scientific">Hydrogenibacillus schlegelii</name>
    <name type="common">Bacillus schlegelii</name>
    <dbReference type="NCBI Taxonomy" id="1484"/>
    <lineage>
        <taxon>Bacteria</taxon>
        <taxon>Bacillati</taxon>
        <taxon>Bacillota</taxon>
        <taxon>Bacilli</taxon>
        <taxon>Bacillales</taxon>
        <taxon>Bacillales Family X. Incertae Sedis</taxon>
        <taxon>Hydrogenibacillus</taxon>
    </lineage>
</organism>
<reference evidence="3 5" key="2">
    <citation type="submission" date="2017-08" db="EMBL/GenBank/DDBJ databases">
        <title>Burning lignite coal seam in the remote Altai Mountains harbors a hydrogen-driven thermophilic microbial community.</title>
        <authorList>
            <person name="Kadnikov V.V."/>
            <person name="Mardanov A.V."/>
            <person name="Ivasenko D."/>
            <person name="Beletsky A.V."/>
            <person name="Karnachuk O.V."/>
            <person name="Ravin N.V."/>
        </authorList>
    </citation>
    <scope>NUCLEOTIDE SEQUENCE [LARGE SCALE GENOMIC DNA]</scope>
    <source>
        <strain evidence="3">AL33</strain>
    </source>
</reference>
<dbReference type="Proteomes" id="UP000748108">
    <property type="component" value="Unassembled WGS sequence"/>
</dbReference>
<keyword evidence="1" id="KW-0946">Virion</keyword>
<dbReference type="AlphaFoldDB" id="A0A132MQD3"/>
<dbReference type="EMBL" id="JXBB01000005">
    <property type="protein sequence ID" value="OAR05082.1"/>
    <property type="molecule type" value="Genomic_DNA"/>
</dbReference>
<reference evidence="1" key="3">
    <citation type="journal article" date="2021" name="Microbiology">
        <title>Metagenomic Analysis of the Microbial Community in the Underground Coal Fire Area (Kemerovo Region, Russia) Revealed Predominance of Thermophilic Members of the Phyla Deinococcus-thermus, Aquificae, and Firmicutes.</title>
        <authorList>
            <person name="Kadnikov V."/>
            <person name="Mardanov A.V."/>
            <person name="Beletsky A.V."/>
            <person name="Karnachuk O.V."/>
            <person name="Ravin N.V."/>
        </authorList>
    </citation>
    <scope>NUCLEOTIDE SEQUENCE</scope>
    <source>
        <strain evidence="1">RBS10-49</strain>
    </source>
</reference>
<dbReference type="InterPro" id="IPR012851">
    <property type="entry name" value="Spore_coat_CotF-like"/>
</dbReference>
<dbReference type="Proteomes" id="UP000243024">
    <property type="component" value="Unassembled WGS sequence"/>
</dbReference>
<dbReference type="RefSeq" id="WP_066198857.1">
    <property type="nucleotide sequence ID" value="NZ_CBCSAS010000019.1"/>
</dbReference>
<evidence type="ECO:0000313" key="3">
    <source>
        <dbReference type="EMBL" id="PTQ52960.1"/>
    </source>
</evidence>
<dbReference type="Pfam" id="PF07875">
    <property type="entry name" value="Coat_F"/>
    <property type="match status" value="1"/>
</dbReference>
<evidence type="ECO:0000313" key="2">
    <source>
        <dbReference type="EMBL" id="OAR05082.1"/>
    </source>
</evidence>
<proteinExistence type="predicted"/>
<dbReference type="EMBL" id="JAHHQF010000114">
    <property type="protein sequence ID" value="MBT9283613.1"/>
    <property type="molecule type" value="Genomic_DNA"/>
</dbReference>
<reference evidence="2 4" key="1">
    <citation type="submission" date="2015-09" db="EMBL/GenBank/DDBJ databases">
        <title>Draft genome sequence of Hydrogenibacillus schlegelii DSM 2000.</title>
        <authorList>
            <person name="Hemp J."/>
        </authorList>
    </citation>
    <scope>NUCLEOTIDE SEQUENCE [LARGE SCALE GENOMIC DNA]</scope>
    <source>
        <strain evidence="2 4">MA 48</strain>
    </source>
</reference>